<dbReference type="InterPro" id="IPR041489">
    <property type="entry name" value="PDZ_6"/>
</dbReference>
<organism evidence="2 3">
    <name type="scientific">Terrisporobacter mayombei</name>
    <dbReference type="NCBI Taxonomy" id="1541"/>
    <lineage>
        <taxon>Bacteria</taxon>
        <taxon>Bacillati</taxon>
        <taxon>Bacillota</taxon>
        <taxon>Clostridia</taxon>
        <taxon>Peptostreptococcales</taxon>
        <taxon>Peptostreptococcaceae</taxon>
        <taxon>Terrisporobacter</taxon>
    </lineage>
</organism>
<feature type="domain" description="Elp3/MiaA/NifB-like radical SAM core" evidence="1">
    <location>
        <begin position="89"/>
        <end position="250"/>
    </location>
</feature>
<evidence type="ECO:0000313" key="3">
    <source>
        <dbReference type="Proteomes" id="UP001235030"/>
    </source>
</evidence>
<dbReference type="Gene3D" id="3.20.20.70">
    <property type="entry name" value="Aldolase class I"/>
    <property type="match status" value="1"/>
</dbReference>
<dbReference type="SUPFAM" id="SSF102114">
    <property type="entry name" value="Radical SAM enzymes"/>
    <property type="match status" value="1"/>
</dbReference>
<dbReference type="SUPFAM" id="SSF50156">
    <property type="entry name" value="PDZ domain-like"/>
    <property type="match status" value="1"/>
</dbReference>
<dbReference type="Proteomes" id="UP001235030">
    <property type="component" value="Chromosome"/>
</dbReference>
<dbReference type="Pfam" id="PF04459">
    <property type="entry name" value="DUF512"/>
    <property type="match status" value="1"/>
</dbReference>
<dbReference type="InterPro" id="IPR058240">
    <property type="entry name" value="rSAM_sf"/>
</dbReference>
<dbReference type="InterPro" id="IPR006638">
    <property type="entry name" value="Elp3/MiaA/NifB-like_rSAM"/>
</dbReference>
<evidence type="ECO:0000313" key="2">
    <source>
        <dbReference type="EMBL" id="WMT81613.1"/>
    </source>
</evidence>
<dbReference type="Pfam" id="PF17820">
    <property type="entry name" value="PDZ_6"/>
    <property type="match status" value="1"/>
</dbReference>
<reference evidence="2 3" key="1">
    <citation type="submission" date="2022-07" db="EMBL/GenBank/DDBJ databases">
        <title>Genome sequence of Terrisporobacter mayombei DSM6539.</title>
        <authorList>
            <person name="Boeer T."/>
            <person name="Bengelsdorf F.R."/>
            <person name="Daniel R."/>
            <person name="Poehlein A."/>
        </authorList>
    </citation>
    <scope>NUCLEOTIDE SEQUENCE [LARGE SCALE GENOMIC DNA]</scope>
    <source>
        <strain evidence="2 3">DSM 6539</strain>
    </source>
</reference>
<gene>
    <name evidence="2" type="ORF">TEMA_19560</name>
</gene>
<accession>A0ABY9Q2A6</accession>
<protein>
    <recommendedName>
        <fullName evidence="1">Elp3/MiaA/NifB-like radical SAM core domain-containing protein</fullName>
    </recommendedName>
</protein>
<dbReference type="InterPro" id="IPR007549">
    <property type="entry name" value="DUF512"/>
</dbReference>
<dbReference type="InterPro" id="IPR013785">
    <property type="entry name" value="Aldolase_TIM"/>
</dbReference>
<proteinExistence type="predicted"/>
<evidence type="ECO:0000259" key="1">
    <source>
        <dbReference type="SMART" id="SM00729"/>
    </source>
</evidence>
<keyword evidence="3" id="KW-1185">Reference proteome</keyword>
<dbReference type="EMBL" id="CP101637">
    <property type="protein sequence ID" value="WMT81613.1"/>
    <property type="molecule type" value="Genomic_DNA"/>
</dbReference>
<dbReference type="InterPro" id="IPR045375">
    <property type="entry name" value="Put_radical_SAM-like_N"/>
</dbReference>
<dbReference type="SMART" id="SM00729">
    <property type="entry name" value="Elp3"/>
    <property type="match status" value="1"/>
</dbReference>
<dbReference type="Gene3D" id="2.30.42.10">
    <property type="match status" value="1"/>
</dbReference>
<dbReference type="InterPro" id="IPR036034">
    <property type="entry name" value="PDZ_sf"/>
</dbReference>
<name>A0ABY9Q2A6_9FIRM</name>
<sequence length="447" mass="51623">MICKMEVNVKNINNIVSKVYKNSIADEMGIEVGDILLSVNKEKVEDIIQYRFLISEEYIELEIKKQKNGKIYLYEIEKDYDEELGIEFTNPIIDKAKSCRNKCVFCFIDQLPEGMRETLYFKDDDSRLSFLQGNFVTLTNMSEDDINNIIRYRISPINISVHTTNPELRRKMINNKFAGKLIDIMRRLAEAGIEMNAQIVLCPGYNDKEELERSLEDLSSLHPYVKSAAIVPVGITRHRDNLARLDIFDEKSAGYTIDQVNKLQEKYLDKLNTRFAFLSDEFYILAKRPLLKYDEYEGFDQFEDGVGMITKMGTEIVQYLDTISGSRLNKSKKVSIATGKSAYEFMCRMANKIMDKFKNIEINVYRIKNNFFGETITVSGLLTATDLIDQLKSEDLGETLYITRSMMKADEEIFLDNITLKELEEQLNLEVVPCENKGTDVVDKITK</sequence>
<dbReference type="Pfam" id="PF19238">
    <property type="entry name" value="Radical_SAM_2"/>
    <property type="match status" value="1"/>
</dbReference>